<evidence type="ECO:0000313" key="2">
    <source>
        <dbReference type="Proteomes" id="UP001589562"/>
    </source>
</evidence>
<dbReference type="EMBL" id="JBHMFE010000019">
    <property type="protein sequence ID" value="MFB9109794.1"/>
    <property type="molecule type" value="Genomic_DNA"/>
</dbReference>
<dbReference type="RefSeq" id="WP_278011735.1">
    <property type="nucleotide sequence ID" value="NZ_CP121112.1"/>
</dbReference>
<organism evidence="1 2">
    <name type="scientific">Flavobacterium gyeonganense</name>
    <dbReference type="NCBI Taxonomy" id="1310418"/>
    <lineage>
        <taxon>Bacteria</taxon>
        <taxon>Pseudomonadati</taxon>
        <taxon>Bacteroidota</taxon>
        <taxon>Flavobacteriia</taxon>
        <taxon>Flavobacteriales</taxon>
        <taxon>Flavobacteriaceae</taxon>
        <taxon>Flavobacterium</taxon>
    </lineage>
</organism>
<evidence type="ECO:0008006" key="3">
    <source>
        <dbReference type="Google" id="ProtNLM"/>
    </source>
</evidence>
<evidence type="ECO:0000313" key="1">
    <source>
        <dbReference type="EMBL" id="MFB9109794.1"/>
    </source>
</evidence>
<reference evidence="1 2" key="1">
    <citation type="submission" date="2024-09" db="EMBL/GenBank/DDBJ databases">
        <authorList>
            <person name="Sun Q."/>
            <person name="Mori K."/>
        </authorList>
    </citation>
    <scope>NUCLEOTIDE SEQUENCE [LARGE SCALE GENOMIC DNA]</scope>
    <source>
        <strain evidence="1 2">CECT 8365</strain>
    </source>
</reference>
<proteinExistence type="predicted"/>
<keyword evidence="2" id="KW-1185">Reference proteome</keyword>
<protein>
    <recommendedName>
        <fullName evidence="3">YD repeat-containing protein</fullName>
    </recommendedName>
</protein>
<comment type="caution">
    <text evidence="1">The sequence shown here is derived from an EMBL/GenBank/DDBJ whole genome shotgun (WGS) entry which is preliminary data.</text>
</comment>
<name>A0ABV5HDS4_9FLAO</name>
<dbReference type="Proteomes" id="UP001589562">
    <property type="component" value="Unassembled WGS sequence"/>
</dbReference>
<accession>A0ABV5HDS4</accession>
<sequence>MIAFGTVSGGAGAALTGGNFWQGAVTGLVVSGLNHAAHSDDNGYDKNGNQVNNNGGDTTDYMYDDNGEIISSTSVTYRGVSQGEFGSNGGKLRGYGFKGFKLSTGAIAEDNTIFEMYAGGKVLGAGWSYLGEGLNTLKTPFFRATGNFIREYVPKLGANRYLRIGTSTSRGREVFRITWGNNSKHLLDIDLGKIPKIKKL</sequence>
<gene>
    <name evidence="1" type="ORF">ACFFVK_14500</name>
</gene>